<protein>
    <submittedName>
        <fullName evidence="1">Uncharacterized protein</fullName>
    </submittedName>
</protein>
<evidence type="ECO:0000313" key="1">
    <source>
        <dbReference type="EMBL" id="LAA64917.1"/>
    </source>
</evidence>
<dbReference type="EMBL" id="IACJ01154253">
    <property type="protein sequence ID" value="LAA64917.1"/>
    <property type="molecule type" value="Transcribed_RNA"/>
</dbReference>
<accession>A0A2D4GYY3</accession>
<reference evidence="1" key="1">
    <citation type="submission" date="2017-07" db="EMBL/GenBank/DDBJ databases">
        <authorList>
            <person name="Mikheyev A."/>
            <person name="Grau M."/>
        </authorList>
    </citation>
    <scope>NUCLEOTIDE SEQUENCE</scope>
    <source>
        <tissue evidence="1">Venom_gland</tissue>
    </source>
</reference>
<proteinExistence type="predicted"/>
<dbReference type="AlphaFoldDB" id="A0A2D4GYY3"/>
<reference evidence="1" key="2">
    <citation type="submission" date="2017-11" db="EMBL/GenBank/DDBJ databases">
        <title>Coralsnake Venomics: Analyses of Venom Gland Transcriptomes and Proteomes of Six Brazilian Taxa.</title>
        <authorList>
            <person name="Aird S.D."/>
            <person name="Jorge da Silva N."/>
            <person name="Qiu L."/>
            <person name="Villar-Briones A."/>
            <person name="Aparecida-Saddi V."/>
            <person name="Campos-Telles M.P."/>
            <person name="Grau M."/>
            <person name="Mikheyev A.S."/>
        </authorList>
    </citation>
    <scope>NUCLEOTIDE SEQUENCE</scope>
    <source>
        <tissue evidence="1">Venom_gland</tissue>
    </source>
</reference>
<name>A0A2D4GYY3_MICCO</name>
<sequence>MTANISLGHTSLVTVQGKLEYIVRCVSVFKPVVIADNFMSWKEKYRWFSIKPSTDSSSFLYLFSYYSRPSQLSKFAKQNTEGELINYPFLRDLRYHRNVVSKTV</sequence>
<organism evidence="1">
    <name type="scientific">Micrurus corallinus</name>
    <name type="common">Brazilian coral snake</name>
    <dbReference type="NCBI Taxonomy" id="54390"/>
    <lineage>
        <taxon>Eukaryota</taxon>
        <taxon>Metazoa</taxon>
        <taxon>Chordata</taxon>
        <taxon>Craniata</taxon>
        <taxon>Vertebrata</taxon>
        <taxon>Euteleostomi</taxon>
        <taxon>Lepidosauria</taxon>
        <taxon>Squamata</taxon>
        <taxon>Bifurcata</taxon>
        <taxon>Unidentata</taxon>
        <taxon>Episquamata</taxon>
        <taxon>Toxicofera</taxon>
        <taxon>Serpentes</taxon>
        <taxon>Colubroidea</taxon>
        <taxon>Elapidae</taxon>
        <taxon>Elapinae</taxon>
        <taxon>Micrurus</taxon>
    </lineage>
</organism>